<dbReference type="EMBL" id="AUWU02000005">
    <property type="protein sequence ID" value="KAH0572821.1"/>
    <property type="molecule type" value="Genomic_DNA"/>
</dbReference>
<evidence type="ECO:0000313" key="3">
    <source>
        <dbReference type="Proteomes" id="UP000018208"/>
    </source>
</evidence>
<dbReference type="AlphaFoldDB" id="V6LIC8"/>
<sequence length="106" mass="12375">MCDCPGSKNYMISTLPCTQYNKIRVINDMTLSRQQINKMMLPSLKQGVNFALQTDRQQRIMFLGEKLNRSLPSRQMTPSFNEPFFNTLDDVRRKLRSASTQFRGSY</sequence>
<gene>
    <name evidence="1" type="ORF">SS50377_16830</name>
    <name evidence="2" type="ORF">SS50377_24935</name>
</gene>
<accession>V6LIC8</accession>
<dbReference type="Proteomes" id="UP000018208">
    <property type="component" value="Unassembled WGS sequence"/>
</dbReference>
<reference evidence="2" key="2">
    <citation type="submission" date="2020-12" db="EMBL/GenBank/DDBJ databases">
        <title>New Spironucleus salmonicida genome in near-complete chromosomes.</title>
        <authorList>
            <person name="Xu F."/>
            <person name="Kurt Z."/>
            <person name="Jimenez-Gonzalez A."/>
            <person name="Astvaldsson A."/>
            <person name="Andersson J.O."/>
            <person name="Svard S.G."/>
        </authorList>
    </citation>
    <scope>NUCLEOTIDE SEQUENCE</scope>
    <source>
        <strain evidence="2">ATCC 50377</strain>
    </source>
</reference>
<evidence type="ECO:0000313" key="2">
    <source>
        <dbReference type="EMBL" id="KAH0572821.1"/>
    </source>
</evidence>
<dbReference type="EMBL" id="KI546136">
    <property type="protein sequence ID" value="EST43466.1"/>
    <property type="molecule type" value="Genomic_DNA"/>
</dbReference>
<organism evidence="1">
    <name type="scientific">Spironucleus salmonicida</name>
    <dbReference type="NCBI Taxonomy" id="348837"/>
    <lineage>
        <taxon>Eukaryota</taxon>
        <taxon>Metamonada</taxon>
        <taxon>Diplomonadida</taxon>
        <taxon>Hexamitidae</taxon>
        <taxon>Hexamitinae</taxon>
        <taxon>Spironucleus</taxon>
    </lineage>
</organism>
<name>V6LIC8_9EUKA</name>
<reference evidence="1 2" key="1">
    <citation type="journal article" date="2014" name="PLoS Genet.">
        <title>The Genome of Spironucleus salmonicida Highlights a Fish Pathogen Adapted to Fluctuating Environments.</title>
        <authorList>
            <person name="Xu F."/>
            <person name="Jerlstrom-Hultqvist J."/>
            <person name="Einarsson E."/>
            <person name="Astvaldsson A."/>
            <person name="Svard S.G."/>
            <person name="Andersson J.O."/>
        </authorList>
    </citation>
    <scope>NUCLEOTIDE SEQUENCE</scope>
    <source>
        <strain evidence="2">ATCC 50377</strain>
    </source>
</reference>
<dbReference type="VEuPathDB" id="GiardiaDB:SS50377_24935"/>
<protein>
    <submittedName>
        <fullName evidence="1">Uncharacterized protein</fullName>
    </submittedName>
</protein>
<keyword evidence="3" id="KW-1185">Reference proteome</keyword>
<evidence type="ECO:0000313" key="1">
    <source>
        <dbReference type="EMBL" id="EST43466.1"/>
    </source>
</evidence>
<proteinExistence type="predicted"/>